<reference evidence="1" key="1">
    <citation type="journal article" date="2013" name="Genetics">
        <title>The draft genome and transcriptome of Panagrellus redivivus are shaped by the harsh demands of a free-living lifestyle.</title>
        <authorList>
            <person name="Srinivasan J."/>
            <person name="Dillman A.R."/>
            <person name="Macchietto M.G."/>
            <person name="Heikkinen L."/>
            <person name="Lakso M."/>
            <person name="Fracchia K.M."/>
            <person name="Antoshechkin I."/>
            <person name="Mortazavi A."/>
            <person name="Wong G."/>
            <person name="Sternberg P.W."/>
        </authorList>
    </citation>
    <scope>NUCLEOTIDE SEQUENCE [LARGE SCALE GENOMIC DNA]</scope>
    <source>
        <strain evidence="1">MT8872</strain>
    </source>
</reference>
<reference evidence="2" key="2">
    <citation type="submission" date="2020-10" db="UniProtKB">
        <authorList>
            <consortium name="WormBaseParasite"/>
        </authorList>
    </citation>
    <scope>IDENTIFICATION</scope>
</reference>
<dbReference type="AlphaFoldDB" id="A0A7E4VRI8"/>
<keyword evidence="1" id="KW-1185">Reference proteome</keyword>
<organism evidence="1 2">
    <name type="scientific">Panagrellus redivivus</name>
    <name type="common">Microworm</name>
    <dbReference type="NCBI Taxonomy" id="6233"/>
    <lineage>
        <taxon>Eukaryota</taxon>
        <taxon>Metazoa</taxon>
        <taxon>Ecdysozoa</taxon>
        <taxon>Nematoda</taxon>
        <taxon>Chromadorea</taxon>
        <taxon>Rhabditida</taxon>
        <taxon>Tylenchina</taxon>
        <taxon>Panagrolaimomorpha</taxon>
        <taxon>Panagrolaimoidea</taxon>
        <taxon>Panagrolaimidae</taxon>
        <taxon>Panagrellus</taxon>
    </lineage>
</organism>
<evidence type="ECO:0000313" key="1">
    <source>
        <dbReference type="Proteomes" id="UP000492821"/>
    </source>
</evidence>
<accession>A0A7E4VRI8</accession>
<sequence>MRAMKEATTTILGKTLTQLQEQITANVKRHPQINDDEYVRCQLLRLPFHVKQPSEPNEGYASMLDLLPKIHHETLTG</sequence>
<dbReference type="Proteomes" id="UP000492821">
    <property type="component" value="Unassembled WGS sequence"/>
</dbReference>
<proteinExistence type="predicted"/>
<evidence type="ECO:0000313" key="2">
    <source>
        <dbReference type="WBParaSite" id="Pan_g255.t1"/>
    </source>
</evidence>
<name>A0A7E4VRI8_PANRE</name>
<protein>
    <submittedName>
        <fullName evidence="2">Uncharacterized protein</fullName>
    </submittedName>
</protein>
<dbReference type="WBParaSite" id="Pan_g255.t1">
    <property type="protein sequence ID" value="Pan_g255.t1"/>
    <property type="gene ID" value="Pan_g255"/>
</dbReference>